<dbReference type="Gene3D" id="2.20.28.60">
    <property type="match status" value="1"/>
</dbReference>
<dbReference type="PANTHER" id="PTHR42871:SF1">
    <property type="entry name" value="CITRATE SYNTHASE"/>
    <property type="match status" value="1"/>
</dbReference>
<keyword evidence="3" id="KW-0808">Transferase</keyword>
<comment type="pathway">
    <text evidence="1">Carbohydrate metabolism; tricarboxylic acid cycle; isocitrate from oxaloacetate: step 1/2.</text>
</comment>
<dbReference type="AlphaFoldDB" id="A0A6J4REQ5"/>
<name>A0A6J4REQ5_9ACTN</name>
<dbReference type="GO" id="GO:0036440">
    <property type="term" value="F:citrate synthase activity"/>
    <property type="evidence" value="ECO:0007669"/>
    <property type="project" value="UniProtKB-EC"/>
</dbReference>
<dbReference type="SUPFAM" id="SSF48256">
    <property type="entry name" value="Citrate synthase"/>
    <property type="match status" value="1"/>
</dbReference>
<proteinExistence type="predicted"/>
<organism evidence="3">
    <name type="scientific">uncultured Rubrobacteraceae bacterium</name>
    <dbReference type="NCBI Taxonomy" id="349277"/>
    <lineage>
        <taxon>Bacteria</taxon>
        <taxon>Bacillati</taxon>
        <taxon>Actinomycetota</taxon>
        <taxon>Rubrobacteria</taxon>
        <taxon>Rubrobacterales</taxon>
        <taxon>Rubrobacteraceae</taxon>
        <taxon>environmental samples</taxon>
    </lineage>
</organism>
<dbReference type="PANTHER" id="PTHR42871">
    <property type="entry name" value="CITRATE SYNTHASE"/>
    <property type="match status" value="1"/>
</dbReference>
<sequence>MSEESQSTDNGRADTASGMESLSITDNRTGRSYDVEIKDGTVRALDLRQIKVDEEDFGLMTYDPGFTNTASSRSAVTYIDGEKGILEHRGIPIEQLTEHSTFLEVAYLVLYGKLPTQKEYDGWVYD</sequence>
<protein>
    <submittedName>
        <fullName evidence="3">Citrate synthase (Si)</fullName>
        <ecNumber evidence="3">2.3.3.1</ecNumber>
    </submittedName>
</protein>
<keyword evidence="3" id="KW-0012">Acyltransferase</keyword>
<accession>A0A6J4REQ5</accession>
<dbReference type="InterPro" id="IPR002020">
    <property type="entry name" value="Citrate_synthase"/>
</dbReference>
<feature type="compositionally biased region" description="Polar residues" evidence="2">
    <location>
        <begin position="18"/>
        <end position="27"/>
    </location>
</feature>
<feature type="non-terminal residue" evidence="3">
    <location>
        <position position="126"/>
    </location>
</feature>
<gene>
    <name evidence="3" type="ORF">AVDCRST_MAG12-844</name>
</gene>
<feature type="region of interest" description="Disordered" evidence="2">
    <location>
        <begin position="1"/>
        <end position="27"/>
    </location>
</feature>
<reference evidence="3" key="1">
    <citation type="submission" date="2020-02" db="EMBL/GenBank/DDBJ databases">
        <authorList>
            <person name="Meier V. D."/>
        </authorList>
    </citation>
    <scope>NUCLEOTIDE SEQUENCE</scope>
    <source>
        <strain evidence="3">AVDCRST_MAG12</strain>
    </source>
</reference>
<dbReference type="InterPro" id="IPR016142">
    <property type="entry name" value="Citrate_synth-like_lrg_a-sub"/>
</dbReference>
<dbReference type="InterPro" id="IPR036969">
    <property type="entry name" value="Citrate_synthase_sf"/>
</dbReference>
<dbReference type="Gene3D" id="1.10.580.10">
    <property type="entry name" value="Citrate Synthase, domain 1"/>
    <property type="match status" value="1"/>
</dbReference>
<dbReference type="Pfam" id="PF00285">
    <property type="entry name" value="Citrate_synt"/>
    <property type="match status" value="1"/>
</dbReference>
<evidence type="ECO:0000256" key="2">
    <source>
        <dbReference type="SAM" id="MobiDB-lite"/>
    </source>
</evidence>
<dbReference type="EMBL" id="CADCVK010000144">
    <property type="protein sequence ID" value="CAA9471926.1"/>
    <property type="molecule type" value="Genomic_DNA"/>
</dbReference>
<evidence type="ECO:0000256" key="1">
    <source>
        <dbReference type="ARBA" id="ARBA00004751"/>
    </source>
</evidence>
<dbReference type="EC" id="2.3.3.1" evidence="3"/>
<feature type="compositionally biased region" description="Polar residues" evidence="2">
    <location>
        <begin position="1"/>
        <end position="10"/>
    </location>
</feature>
<evidence type="ECO:0000313" key="3">
    <source>
        <dbReference type="EMBL" id="CAA9471926.1"/>
    </source>
</evidence>